<dbReference type="Proteomes" id="UP000216188">
    <property type="component" value="Unassembled WGS sequence"/>
</dbReference>
<proteinExistence type="predicted"/>
<reference evidence="1 2" key="1">
    <citation type="submission" date="2017-07" db="EMBL/GenBank/DDBJ databases">
        <title>Phylogenetic study on the rhizospheric bacterium Ochrobactrum sp. A44.</title>
        <authorList>
            <person name="Krzyzanowska D.M."/>
            <person name="Ossowicki A."/>
            <person name="Rajewska M."/>
            <person name="Maciag T."/>
            <person name="Kaczynski Z."/>
            <person name="Czerwicka M."/>
            <person name="Jafra S."/>
        </authorList>
    </citation>
    <scope>NUCLEOTIDE SEQUENCE [LARGE SCALE GENOMIC DNA]</scope>
    <source>
        <strain evidence="1 2">CCUG 30717</strain>
    </source>
</reference>
<comment type="caution">
    <text evidence="1">The sequence shown here is derived from an EMBL/GenBank/DDBJ whole genome shotgun (WGS) entry which is preliminary data.</text>
</comment>
<dbReference type="AlphaFoldDB" id="A0A256GAE8"/>
<organism evidence="1 2">
    <name type="scientific">Brucella pseudogrignonensis</name>
    <dbReference type="NCBI Taxonomy" id="419475"/>
    <lineage>
        <taxon>Bacteria</taxon>
        <taxon>Pseudomonadati</taxon>
        <taxon>Pseudomonadota</taxon>
        <taxon>Alphaproteobacteria</taxon>
        <taxon>Hyphomicrobiales</taxon>
        <taxon>Brucellaceae</taxon>
        <taxon>Brucella/Ochrobactrum group</taxon>
        <taxon>Brucella</taxon>
    </lineage>
</organism>
<sequence length="63" mass="7128">MAHITGGVEGPDTDIELVPISERIFRIGSDCRLPERLIIDQLYDGRAVTLYRDSCRYSRMSLG</sequence>
<accession>A0A256GAE8</accession>
<gene>
    <name evidence="1" type="ORF">CEV34_3059</name>
</gene>
<evidence type="ECO:0000313" key="2">
    <source>
        <dbReference type="Proteomes" id="UP000216188"/>
    </source>
</evidence>
<protein>
    <submittedName>
        <fullName evidence="1">Uncharacterized protein</fullName>
    </submittedName>
</protein>
<evidence type="ECO:0000313" key="1">
    <source>
        <dbReference type="EMBL" id="OYR24115.1"/>
    </source>
</evidence>
<dbReference type="RefSeq" id="WP_094543848.1">
    <property type="nucleotide sequence ID" value="NZ_JBHEEM010000028.1"/>
</dbReference>
<name>A0A256GAE8_9HYPH</name>
<keyword evidence="2" id="KW-1185">Reference proteome</keyword>
<dbReference type="EMBL" id="NNRM01000035">
    <property type="protein sequence ID" value="OYR24115.1"/>
    <property type="molecule type" value="Genomic_DNA"/>
</dbReference>